<evidence type="ECO:0000256" key="16">
    <source>
        <dbReference type="ARBA" id="ARBA00067754"/>
    </source>
</evidence>
<dbReference type="InterPro" id="IPR000418">
    <property type="entry name" value="Ets_dom"/>
</dbReference>
<comment type="caution">
    <text evidence="23">The sequence shown here is derived from an EMBL/GenBank/DDBJ whole genome shotgun (WGS) entry which is preliminary data.</text>
</comment>
<name>A0A8J6GVD5_MICOH</name>
<evidence type="ECO:0000256" key="13">
    <source>
        <dbReference type="ARBA" id="ARBA00023242"/>
    </source>
</evidence>
<dbReference type="PANTHER" id="PTHR14965">
    <property type="entry name" value="SI:CH73-248E21.1"/>
    <property type="match status" value="1"/>
</dbReference>
<dbReference type="PRINTS" id="PR00454">
    <property type="entry name" value="ETSDOMAIN"/>
</dbReference>
<dbReference type="Pfam" id="PF02198">
    <property type="entry name" value="SAM_PNT"/>
    <property type="match status" value="1"/>
</dbReference>
<evidence type="ECO:0000256" key="2">
    <source>
        <dbReference type="ARBA" id="ARBA00005562"/>
    </source>
</evidence>
<dbReference type="GO" id="GO:0000981">
    <property type="term" value="F:DNA-binding transcription factor activity, RNA polymerase II-specific"/>
    <property type="evidence" value="ECO:0007669"/>
    <property type="project" value="UniProtKB-ARBA"/>
</dbReference>
<dbReference type="Proteomes" id="UP000710432">
    <property type="component" value="Unassembled WGS sequence"/>
</dbReference>
<reference evidence="23" key="1">
    <citation type="submission" date="2020-03" db="EMBL/GenBank/DDBJ databases">
        <title>Studies in the Genomics of Life Span.</title>
        <authorList>
            <person name="Glass D."/>
        </authorList>
    </citation>
    <scope>NUCLEOTIDE SEQUENCE</scope>
    <source>
        <strain evidence="23">LTLLF</strain>
        <tissue evidence="23">Muscle</tissue>
    </source>
</reference>
<dbReference type="SMART" id="SM00413">
    <property type="entry name" value="ETS"/>
    <property type="match status" value="1"/>
</dbReference>
<dbReference type="Pfam" id="PF00178">
    <property type="entry name" value="Ets"/>
    <property type="match status" value="1"/>
</dbReference>
<dbReference type="SUPFAM" id="SSF47769">
    <property type="entry name" value="SAM/Pointed domain"/>
    <property type="match status" value="1"/>
</dbReference>
<keyword evidence="12" id="KW-0804">Transcription</keyword>
<dbReference type="InterPro" id="IPR036388">
    <property type="entry name" value="WH-like_DNA-bd_sf"/>
</dbReference>
<evidence type="ECO:0000256" key="18">
    <source>
        <dbReference type="ARBA" id="ARBA00083432"/>
    </source>
</evidence>
<dbReference type="InterPro" id="IPR013761">
    <property type="entry name" value="SAM/pointed_sf"/>
</dbReference>
<dbReference type="SUPFAM" id="SSF56854">
    <property type="entry name" value="Bcl-2 inhibitors of programmed cell death"/>
    <property type="match status" value="1"/>
</dbReference>
<dbReference type="CDD" id="cd08535">
    <property type="entry name" value="SAM_PNT-Tel_Yan"/>
    <property type="match status" value="1"/>
</dbReference>
<feature type="region of interest" description="Disordered" evidence="20">
    <location>
        <begin position="112"/>
        <end position="219"/>
    </location>
</feature>
<evidence type="ECO:0000256" key="5">
    <source>
        <dbReference type="ARBA" id="ARBA00022499"/>
    </source>
</evidence>
<comment type="subunit">
    <text evidence="15">Can form homodimers or heterodimers with TEL2 or FLI1. Interacts with L3MBTL1 and HDAC9.</text>
</comment>
<evidence type="ECO:0000256" key="12">
    <source>
        <dbReference type="ARBA" id="ARBA00023163"/>
    </source>
</evidence>
<evidence type="ECO:0000259" key="22">
    <source>
        <dbReference type="PROSITE" id="PS51433"/>
    </source>
</evidence>
<evidence type="ECO:0000313" key="24">
    <source>
        <dbReference type="Proteomes" id="UP000710432"/>
    </source>
</evidence>
<dbReference type="SUPFAM" id="SSF46785">
    <property type="entry name" value="Winged helix' DNA-binding domain"/>
    <property type="match status" value="1"/>
</dbReference>
<feature type="compositionally biased region" description="Basic and acidic residues" evidence="20">
    <location>
        <begin position="407"/>
        <end position="426"/>
    </location>
</feature>
<dbReference type="GO" id="GO:0030154">
    <property type="term" value="P:cell differentiation"/>
    <property type="evidence" value="ECO:0007669"/>
    <property type="project" value="UniProtKB-ARBA"/>
</dbReference>
<feature type="domain" description="ETS" evidence="21">
    <location>
        <begin position="297"/>
        <end position="378"/>
    </location>
</feature>
<evidence type="ECO:0000256" key="4">
    <source>
        <dbReference type="ARBA" id="ARBA00022491"/>
    </source>
</evidence>
<dbReference type="Gene3D" id="1.10.437.10">
    <property type="entry name" value="Blc2-like"/>
    <property type="match status" value="1"/>
</dbReference>
<evidence type="ECO:0000256" key="7">
    <source>
        <dbReference type="ARBA" id="ARBA00022703"/>
    </source>
</evidence>
<protein>
    <recommendedName>
        <fullName evidence="16">Transcription factor ETV6</fullName>
    </recommendedName>
    <alternativeName>
        <fullName evidence="18">ETS translocation variant 6</fullName>
    </alternativeName>
    <alternativeName>
        <fullName evidence="17">ETS-related protein Tel1</fullName>
    </alternativeName>
</protein>
<evidence type="ECO:0000256" key="8">
    <source>
        <dbReference type="ARBA" id="ARBA00022843"/>
    </source>
</evidence>
<evidence type="ECO:0000256" key="3">
    <source>
        <dbReference type="ARBA" id="ARBA00009458"/>
    </source>
</evidence>
<comment type="similarity">
    <text evidence="2 19">Belongs to the ETS family.</text>
</comment>
<evidence type="ECO:0000259" key="21">
    <source>
        <dbReference type="PROSITE" id="PS50061"/>
    </source>
</evidence>
<comment type="function">
    <text evidence="14">Transcriptional repressor; binds to the DNA sequence 5'-CCGGAAGT-3'. Plays a role in hematopoiesis and malignant transformation.</text>
</comment>
<dbReference type="SMART" id="SM00251">
    <property type="entry name" value="SAM_PNT"/>
    <property type="match status" value="1"/>
</dbReference>
<evidence type="ECO:0000256" key="20">
    <source>
        <dbReference type="SAM" id="MobiDB-lite"/>
    </source>
</evidence>
<dbReference type="InterPro" id="IPR002475">
    <property type="entry name" value="Bcl2-like"/>
</dbReference>
<feature type="compositionally biased region" description="Polar residues" evidence="20">
    <location>
        <begin position="180"/>
        <end position="219"/>
    </location>
</feature>
<dbReference type="FunFam" id="1.10.150.50:FF:000030">
    <property type="entry name" value="transcription factor ETV6"/>
    <property type="match status" value="1"/>
</dbReference>
<dbReference type="GO" id="GO:2001236">
    <property type="term" value="P:regulation of extrinsic apoptotic signaling pathway"/>
    <property type="evidence" value="ECO:0007669"/>
    <property type="project" value="TreeGrafter"/>
</dbReference>
<keyword evidence="10" id="KW-0805">Transcription regulation</keyword>
<keyword evidence="5" id="KW-1017">Isopeptide bond</keyword>
<comment type="subcellular location">
    <subcellularLocation>
        <location evidence="1 19">Nucleus</location>
    </subcellularLocation>
</comment>
<comment type="similarity">
    <text evidence="3">Belongs to the Bcl-2 family.</text>
</comment>
<evidence type="ECO:0000256" key="17">
    <source>
        <dbReference type="ARBA" id="ARBA00079446"/>
    </source>
</evidence>
<keyword evidence="13 19" id="KW-0539">Nucleus</keyword>
<dbReference type="InterPro" id="IPR003118">
    <property type="entry name" value="Pointed_dom"/>
</dbReference>
<evidence type="ECO:0000256" key="10">
    <source>
        <dbReference type="ARBA" id="ARBA00023015"/>
    </source>
</evidence>
<dbReference type="Gene3D" id="1.10.10.10">
    <property type="entry name" value="Winged helix-like DNA-binding domain superfamily/Winged helix DNA-binding domain"/>
    <property type="match status" value="1"/>
</dbReference>
<proteinExistence type="inferred from homology"/>
<keyword evidence="6" id="KW-0597">Phosphoprotein</keyword>
<dbReference type="GO" id="GO:0005634">
    <property type="term" value="C:nucleus"/>
    <property type="evidence" value="ECO:0007669"/>
    <property type="project" value="UniProtKB-SubCell"/>
</dbReference>
<keyword evidence="4" id="KW-0678">Repressor</keyword>
<dbReference type="FunFam" id="1.10.10.10:FF:000176">
    <property type="entry name" value="transcription factor ETV6 isoform X2"/>
    <property type="match status" value="1"/>
</dbReference>
<dbReference type="PROSITE" id="PS50062">
    <property type="entry name" value="BCL2_FAMILY"/>
    <property type="match status" value="1"/>
</dbReference>
<keyword evidence="8" id="KW-0832">Ubl conjugation</keyword>
<gene>
    <name evidence="23" type="ORF">LTLLF_119375</name>
</gene>
<dbReference type="AlphaFoldDB" id="A0A8J6GVD5"/>
<sequence length="802" mass="92821">MEEDSIHLPAHLRLQPIYWSRDDVAQWLKWAENEFSLRPIESNTFEMNGKALLLLTKEDFRYRSPHSGDVLYELLQHILKQRKPRILFSPFFHPGNSIHTKPEVLLHQNHEEDNCVQRTPRPPAESVHHNPPTIELLHRPRSPITTNHRPSPDPEQRPLRSPLDNMIRRLSPAERAQGPRLQQENNHQESYPLSVSPMENNHCPASSESNPKPSSPWQDSTRVIQLMPSPIMHPLILNPRHSVDFKQSRLSEDGMHREGKPINLSHREDLAYMNHIMVSVSPPEEHAMPIGRIADCRLLWDYVYQLLSDSRYENFIRWEDKESKIFRIVDPNGLARLWGNHKNRTNMTYEKMSRALRHYYKLNIIRKEPGQRLLFRFMKTPDEIMSGRTDRLEHLESQELDEQAYQEDERSQKKQDVTYPAEKDTSHVANIDKNNGLIPDMCSSSECDLEDIPLEDDDPNSIEFKILAFYARHHVFRSPPAVFSPKLSRTRSLSQKALLTWSPDSWTQVSVPCRSSPSSEKHISLGKKKSSWRTFFRAAEKEEGPPSSPKEVRTQGVQCPFAVEHQSGFHGQHWARSLSSVEQRLESEAVDPKVACIANRVAEIVYSWPPPEDYHNQRGSFKFKESTPERPFFQYGGAQSRTYDSKKDGEDQVINKIVELLKYSGDQLGREMKKDKALMSSFQDGLSYSVFKTITDLFLRDVDTRGESEAKAQSFKAALAIDAIAKLTAIDNHPMNRMLGFGTKYLKEYFSPWVQQNGGWLAEKQAYLQKAILITPNELISKHSYELIVTHGPLQRDNRRFP</sequence>
<dbReference type="InterPro" id="IPR036834">
    <property type="entry name" value="Bcl-2-like_sf"/>
</dbReference>
<evidence type="ECO:0000256" key="1">
    <source>
        <dbReference type="ARBA" id="ARBA00004123"/>
    </source>
</evidence>
<organism evidence="23 24">
    <name type="scientific">Microtus ochrogaster</name>
    <name type="common">Prairie vole</name>
    <dbReference type="NCBI Taxonomy" id="79684"/>
    <lineage>
        <taxon>Eukaryota</taxon>
        <taxon>Metazoa</taxon>
        <taxon>Chordata</taxon>
        <taxon>Craniata</taxon>
        <taxon>Vertebrata</taxon>
        <taxon>Euteleostomi</taxon>
        <taxon>Mammalia</taxon>
        <taxon>Eutheria</taxon>
        <taxon>Euarchontoglires</taxon>
        <taxon>Glires</taxon>
        <taxon>Rodentia</taxon>
        <taxon>Myomorpha</taxon>
        <taxon>Muroidea</taxon>
        <taxon>Cricetidae</taxon>
        <taxon>Arvicolinae</taxon>
        <taxon>Microtus</taxon>
    </lineage>
</organism>
<dbReference type="Gene3D" id="1.10.150.50">
    <property type="entry name" value="Transcription Factor, Ets-1"/>
    <property type="match status" value="1"/>
</dbReference>
<dbReference type="PROSITE" id="PS51433">
    <property type="entry name" value="PNT"/>
    <property type="match status" value="1"/>
</dbReference>
<dbReference type="PROSITE" id="PS00346">
    <property type="entry name" value="ETS_DOMAIN_2"/>
    <property type="match status" value="1"/>
</dbReference>
<dbReference type="PANTHER" id="PTHR14965:SF1">
    <property type="entry name" value="APOPTOSIS FACILITATOR BCL-2-LIKE PROTEIN 14"/>
    <property type="match status" value="1"/>
</dbReference>
<evidence type="ECO:0000256" key="6">
    <source>
        <dbReference type="ARBA" id="ARBA00022553"/>
    </source>
</evidence>
<dbReference type="GO" id="GO:0000977">
    <property type="term" value="F:RNA polymerase II transcription regulatory region sequence-specific DNA binding"/>
    <property type="evidence" value="ECO:0007669"/>
    <property type="project" value="UniProtKB-ARBA"/>
</dbReference>
<evidence type="ECO:0000256" key="15">
    <source>
        <dbReference type="ARBA" id="ARBA00063414"/>
    </source>
</evidence>
<feature type="region of interest" description="Disordered" evidence="20">
    <location>
        <begin position="401"/>
        <end position="435"/>
    </location>
</feature>
<dbReference type="InterPro" id="IPR036390">
    <property type="entry name" value="WH_DNA-bd_sf"/>
</dbReference>
<evidence type="ECO:0000256" key="11">
    <source>
        <dbReference type="ARBA" id="ARBA00023125"/>
    </source>
</evidence>
<evidence type="ECO:0000256" key="14">
    <source>
        <dbReference type="ARBA" id="ARBA00055208"/>
    </source>
</evidence>
<keyword evidence="7" id="KW-0053">Apoptosis</keyword>
<dbReference type="EMBL" id="JAATJU010014664">
    <property type="protein sequence ID" value="KAH0517754.1"/>
    <property type="molecule type" value="Genomic_DNA"/>
</dbReference>
<keyword evidence="9" id="KW-0007">Acetylation</keyword>
<evidence type="ECO:0000256" key="9">
    <source>
        <dbReference type="ARBA" id="ARBA00022990"/>
    </source>
</evidence>
<keyword evidence="11 19" id="KW-0238">DNA-binding</keyword>
<evidence type="ECO:0000256" key="19">
    <source>
        <dbReference type="RuleBase" id="RU004019"/>
    </source>
</evidence>
<accession>A0A8J6GVD5</accession>
<evidence type="ECO:0000313" key="23">
    <source>
        <dbReference type="EMBL" id="KAH0517754.1"/>
    </source>
</evidence>
<dbReference type="PROSITE" id="PS50061">
    <property type="entry name" value="ETS_DOMAIN_3"/>
    <property type="match status" value="1"/>
</dbReference>
<feature type="domain" description="PNT" evidence="22">
    <location>
        <begin position="1"/>
        <end position="82"/>
    </location>
</feature>
<dbReference type="GO" id="GO:0006915">
    <property type="term" value="P:apoptotic process"/>
    <property type="evidence" value="ECO:0007669"/>
    <property type="project" value="UniProtKB-KW"/>
</dbReference>